<feature type="domain" description="Signal transduction histidine kinase internal region" evidence="2">
    <location>
        <begin position="165"/>
        <end position="244"/>
    </location>
</feature>
<dbReference type="SUPFAM" id="SSF55874">
    <property type="entry name" value="ATPase domain of HSP90 chaperone/DNA topoisomerase II/histidine kinase"/>
    <property type="match status" value="1"/>
</dbReference>
<keyword evidence="1" id="KW-0812">Transmembrane</keyword>
<reference evidence="3 4" key="1">
    <citation type="submission" date="2019-03" db="EMBL/GenBank/DDBJ databases">
        <title>Genomic Encyclopedia of Archaeal and Bacterial Type Strains, Phase II (KMG-II): from individual species to whole genera.</title>
        <authorList>
            <person name="Goeker M."/>
        </authorList>
    </citation>
    <scope>NUCLEOTIDE SEQUENCE [LARGE SCALE GENOMIC DNA]</scope>
    <source>
        <strain evidence="3 4">RL-C</strain>
    </source>
</reference>
<feature type="transmembrane region" description="Helical" evidence="1">
    <location>
        <begin position="88"/>
        <end position="107"/>
    </location>
</feature>
<dbReference type="GO" id="GO:0016020">
    <property type="term" value="C:membrane"/>
    <property type="evidence" value="ECO:0007669"/>
    <property type="project" value="InterPro"/>
</dbReference>
<evidence type="ECO:0000256" key="1">
    <source>
        <dbReference type="SAM" id="Phobius"/>
    </source>
</evidence>
<organism evidence="3 4">
    <name type="scientific">Acetobacteroides hydrogenigenes</name>
    <dbReference type="NCBI Taxonomy" id="979970"/>
    <lineage>
        <taxon>Bacteria</taxon>
        <taxon>Pseudomonadati</taxon>
        <taxon>Bacteroidota</taxon>
        <taxon>Bacteroidia</taxon>
        <taxon>Bacteroidales</taxon>
        <taxon>Rikenellaceae</taxon>
        <taxon>Acetobacteroides</taxon>
    </lineage>
</organism>
<proteinExistence type="predicted"/>
<dbReference type="PANTHER" id="PTHR34220:SF7">
    <property type="entry name" value="SENSOR HISTIDINE KINASE YPDA"/>
    <property type="match status" value="1"/>
</dbReference>
<evidence type="ECO:0000259" key="2">
    <source>
        <dbReference type="Pfam" id="PF06580"/>
    </source>
</evidence>
<dbReference type="InterPro" id="IPR036890">
    <property type="entry name" value="HATPase_C_sf"/>
</dbReference>
<dbReference type="AlphaFoldDB" id="A0A4R2EV38"/>
<keyword evidence="4" id="KW-1185">Reference proteome</keyword>
<dbReference type="RefSeq" id="WP_131839081.1">
    <property type="nucleotide sequence ID" value="NZ_SLWB01000006.1"/>
</dbReference>
<dbReference type="Proteomes" id="UP000294830">
    <property type="component" value="Unassembled WGS sequence"/>
</dbReference>
<keyword evidence="3" id="KW-0418">Kinase</keyword>
<keyword evidence="3" id="KW-0808">Transferase</keyword>
<dbReference type="OrthoDB" id="9809908at2"/>
<protein>
    <submittedName>
        <fullName evidence="3">Histidine kinase</fullName>
    </submittedName>
</protein>
<comment type="caution">
    <text evidence="3">The sequence shown here is derived from an EMBL/GenBank/DDBJ whole genome shotgun (WGS) entry which is preliminary data.</text>
</comment>
<gene>
    <name evidence="3" type="ORF">CLV25_10681</name>
</gene>
<dbReference type="Gene3D" id="3.30.565.10">
    <property type="entry name" value="Histidine kinase-like ATPase, C-terminal domain"/>
    <property type="match status" value="1"/>
</dbReference>
<feature type="transmembrane region" description="Helical" evidence="1">
    <location>
        <begin position="55"/>
        <end position="76"/>
    </location>
</feature>
<dbReference type="InterPro" id="IPR010559">
    <property type="entry name" value="Sig_transdc_His_kin_internal"/>
</dbReference>
<dbReference type="GO" id="GO:0000155">
    <property type="term" value="F:phosphorelay sensor kinase activity"/>
    <property type="evidence" value="ECO:0007669"/>
    <property type="project" value="InterPro"/>
</dbReference>
<keyword evidence="1" id="KW-1133">Transmembrane helix</keyword>
<dbReference type="PANTHER" id="PTHR34220">
    <property type="entry name" value="SENSOR HISTIDINE KINASE YPDA"/>
    <property type="match status" value="1"/>
</dbReference>
<sequence length="348" mass="40216">MPNNTLTKKVLIFLLLALLICLFANINQLVGLFTRDYPTDPQRLHRMLMFRNRLIWEMILSFIISFAIVSYNAGLFKLGKENKKTSQATIVAISITAGLLFFFFLIITFLPERRIPSRFFFMLLSKALFVIMAAIAAGQLYRLIWQKQQVEIENEKLKTDSLQSRYQGLMNQLNPHFLFNSLNSLAYLIRENEQDKALTFIDELSSIFRYVLQKRSNELVTLEEEIQFTEAYRFLLSIRFENKLFFEIKIDEKDMQRLLPFLTLQPLIENAVKHNVISSKQPLAIFIYTEEGELVVSNPVSAKRPDGESTGIGLSNLASRFKLLTGKQISVVHTESTFLVKIPLIAKK</sequence>
<dbReference type="Pfam" id="PF06580">
    <property type="entry name" value="His_kinase"/>
    <property type="match status" value="1"/>
</dbReference>
<accession>A0A4R2EV38</accession>
<evidence type="ECO:0000313" key="4">
    <source>
        <dbReference type="Proteomes" id="UP000294830"/>
    </source>
</evidence>
<evidence type="ECO:0000313" key="3">
    <source>
        <dbReference type="EMBL" id="TCN68499.1"/>
    </source>
</evidence>
<dbReference type="InterPro" id="IPR050640">
    <property type="entry name" value="Bact_2-comp_sensor_kinase"/>
</dbReference>
<name>A0A4R2EV38_9BACT</name>
<keyword evidence="1" id="KW-0472">Membrane</keyword>
<feature type="transmembrane region" description="Helical" evidence="1">
    <location>
        <begin position="119"/>
        <end position="141"/>
    </location>
</feature>
<dbReference type="EMBL" id="SLWB01000006">
    <property type="protein sequence ID" value="TCN68499.1"/>
    <property type="molecule type" value="Genomic_DNA"/>
</dbReference>